<proteinExistence type="predicted"/>
<sequence length="122" mass="13510">MTEITDDLPARLLHEEQEGWQAILAGRGGEYYRRTMTRDALLILPGWVITRDQVMAAFAAAAPVDSYQLREPAVIRINDHAGILVYRLVAHRGETTTEVNAATTYVFADGGWCVAAHQQTAI</sequence>
<name>A0A4R8W6Y8_9MICO</name>
<evidence type="ECO:0000259" key="1">
    <source>
        <dbReference type="Pfam" id="PF14534"/>
    </source>
</evidence>
<keyword evidence="3" id="KW-1185">Reference proteome</keyword>
<accession>A0A4R8W6Y8</accession>
<comment type="caution">
    <text evidence="2">The sequence shown here is derived from an EMBL/GenBank/DDBJ whole genome shotgun (WGS) entry which is preliminary data.</text>
</comment>
<dbReference type="InterPro" id="IPR027843">
    <property type="entry name" value="DUF4440"/>
</dbReference>
<protein>
    <submittedName>
        <fullName evidence="2">DUF4440 domain-containing protein</fullName>
    </submittedName>
</protein>
<dbReference type="EMBL" id="SOFM01000027">
    <property type="protein sequence ID" value="TFC03553.1"/>
    <property type="molecule type" value="Genomic_DNA"/>
</dbReference>
<organism evidence="2 3">
    <name type="scientific">Cryobacterium mannosilyticum</name>
    <dbReference type="NCBI Taxonomy" id="1259190"/>
    <lineage>
        <taxon>Bacteria</taxon>
        <taxon>Bacillati</taxon>
        <taxon>Actinomycetota</taxon>
        <taxon>Actinomycetes</taxon>
        <taxon>Micrococcales</taxon>
        <taxon>Microbacteriaceae</taxon>
        <taxon>Cryobacterium</taxon>
    </lineage>
</organism>
<dbReference type="Pfam" id="PF14534">
    <property type="entry name" value="DUF4440"/>
    <property type="match status" value="1"/>
</dbReference>
<reference evidence="2 3" key="1">
    <citation type="submission" date="2019-03" db="EMBL/GenBank/DDBJ databases">
        <title>Genomics of glacier-inhabiting Cryobacterium strains.</title>
        <authorList>
            <person name="Liu Q."/>
            <person name="Xin Y.-H."/>
        </authorList>
    </citation>
    <scope>NUCLEOTIDE SEQUENCE [LARGE SCALE GENOMIC DNA]</scope>
    <source>
        <strain evidence="2 3">RHLT2-21</strain>
    </source>
</reference>
<gene>
    <name evidence="2" type="ORF">E3O32_09570</name>
</gene>
<dbReference type="SUPFAM" id="SSF54427">
    <property type="entry name" value="NTF2-like"/>
    <property type="match status" value="1"/>
</dbReference>
<dbReference type="InterPro" id="IPR032710">
    <property type="entry name" value="NTF2-like_dom_sf"/>
</dbReference>
<dbReference type="RefSeq" id="WP_134508943.1">
    <property type="nucleotide sequence ID" value="NZ_SOFM01000027.1"/>
</dbReference>
<dbReference type="AlphaFoldDB" id="A0A4R8W6Y8"/>
<dbReference type="Gene3D" id="3.10.450.50">
    <property type="match status" value="1"/>
</dbReference>
<feature type="domain" description="DUF4440" evidence="1">
    <location>
        <begin position="16"/>
        <end position="112"/>
    </location>
</feature>
<evidence type="ECO:0000313" key="2">
    <source>
        <dbReference type="EMBL" id="TFC03553.1"/>
    </source>
</evidence>
<dbReference type="Proteomes" id="UP000297643">
    <property type="component" value="Unassembled WGS sequence"/>
</dbReference>
<evidence type="ECO:0000313" key="3">
    <source>
        <dbReference type="Proteomes" id="UP000297643"/>
    </source>
</evidence>